<protein>
    <submittedName>
        <fullName evidence="1">Uncharacterized protein</fullName>
    </submittedName>
</protein>
<organism evidence="1 2">
    <name type="scientific">Pistacia integerrima</name>
    <dbReference type="NCBI Taxonomy" id="434235"/>
    <lineage>
        <taxon>Eukaryota</taxon>
        <taxon>Viridiplantae</taxon>
        <taxon>Streptophyta</taxon>
        <taxon>Embryophyta</taxon>
        <taxon>Tracheophyta</taxon>
        <taxon>Spermatophyta</taxon>
        <taxon>Magnoliopsida</taxon>
        <taxon>eudicotyledons</taxon>
        <taxon>Gunneridae</taxon>
        <taxon>Pentapetalae</taxon>
        <taxon>rosids</taxon>
        <taxon>malvids</taxon>
        <taxon>Sapindales</taxon>
        <taxon>Anacardiaceae</taxon>
        <taxon>Pistacia</taxon>
    </lineage>
</organism>
<sequence length="70" mass="7615">MGNCSASQSMPGSYPATFVIEKKLSLMGRSCYMSEEVITKSAMNKIVGACFVAHAVKFFVIQGLNLTSFR</sequence>
<name>A0ACC0ZP58_9ROSI</name>
<dbReference type="Proteomes" id="UP001163603">
    <property type="component" value="Chromosome 1"/>
</dbReference>
<reference evidence="2" key="1">
    <citation type="journal article" date="2023" name="G3 (Bethesda)">
        <title>Genome assembly and association tests identify interacting loci associated with vigor, precocity, and sex in interspecific pistachio rootstocks.</title>
        <authorList>
            <person name="Palmer W."/>
            <person name="Jacygrad E."/>
            <person name="Sagayaradj S."/>
            <person name="Cavanaugh K."/>
            <person name="Han R."/>
            <person name="Bertier L."/>
            <person name="Beede B."/>
            <person name="Kafkas S."/>
            <person name="Golino D."/>
            <person name="Preece J."/>
            <person name="Michelmore R."/>
        </authorList>
    </citation>
    <scope>NUCLEOTIDE SEQUENCE [LARGE SCALE GENOMIC DNA]</scope>
</reference>
<keyword evidence="2" id="KW-1185">Reference proteome</keyword>
<dbReference type="EMBL" id="CM047736">
    <property type="protein sequence ID" value="KAJ0053795.1"/>
    <property type="molecule type" value="Genomic_DNA"/>
</dbReference>
<evidence type="ECO:0000313" key="2">
    <source>
        <dbReference type="Proteomes" id="UP001163603"/>
    </source>
</evidence>
<proteinExistence type="predicted"/>
<accession>A0ACC0ZP58</accession>
<gene>
    <name evidence="1" type="ORF">Pint_00692</name>
</gene>
<evidence type="ECO:0000313" key="1">
    <source>
        <dbReference type="EMBL" id="KAJ0053795.1"/>
    </source>
</evidence>
<comment type="caution">
    <text evidence="1">The sequence shown here is derived from an EMBL/GenBank/DDBJ whole genome shotgun (WGS) entry which is preliminary data.</text>
</comment>